<dbReference type="STRING" id="295108.HT99x_01722"/>
<dbReference type="UniPathway" id="UPA00973"/>
<evidence type="ECO:0000256" key="1">
    <source>
        <dbReference type="ARBA" id="ARBA00002056"/>
    </source>
</evidence>
<dbReference type="GO" id="GO:0009245">
    <property type="term" value="P:lipid A biosynthetic process"/>
    <property type="evidence" value="ECO:0007669"/>
    <property type="project" value="UniProtKB-UniRule"/>
</dbReference>
<dbReference type="PATRIC" id="fig|1590043.3.peg.1758"/>
<keyword evidence="9 11" id="KW-0443">Lipid metabolism</keyword>
<dbReference type="GO" id="GO:0016020">
    <property type="term" value="C:membrane"/>
    <property type="evidence" value="ECO:0007669"/>
    <property type="project" value="GOC"/>
</dbReference>
<dbReference type="EC" id="2.4.1.182" evidence="3 11"/>
<evidence type="ECO:0000256" key="5">
    <source>
        <dbReference type="ARBA" id="ARBA00022516"/>
    </source>
</evidence>
<comment type="catalytic activity">
    <reaction evidence="10 11">
        <text>a lipid X + a UDP-2-N,3-O-bis[(3R)-3-hydroxyacyl]-alpha-D-glucosamine = a lipid A disaccharide + UDP + H(+)</text>
        <dbReference type="Rhea" id="RHEA:67828"/>
        <dbReference type="ChEBI" id="CHEBI:15378"/>
        <dbReference type="ChEBI" id="CHEBI:58223"/>
        <dbReference type="ChEBI" id="CHEBI:137748"/>
        <dbReference type="ChEBI" id="CHEBI:176338"/>
        <dbReference type="ChEBI" id="CHEBI:176343"/>
        <dbReference type="EC" id="2.4.1.182"/>
    </reaction>
</comment>
<comment type="caution">
    <text evidence="12">The sequence shown here is derived from an EMBL/GenBank/DDBJ whole genome shotgun (WGS) entry which is preliminary data.</text>
</comment>
<dbReference type="RefSeq" id="WP_075066350.1">
    <property type="nucleotide sequence ID" value="NZ_LKAJ02000001.1"/>
</dbReference>
<organism evidence="12">
    <name type="scientific">Candidatus Berkiella aquae</name>
    <dbReference type="NCBI Taxonomy" id="295108"/>
    <lineage>
        <taxon>Bacteria</taxon>
        <taxon>Pseudomonadati</taxon>
        <taxon>Pseudomonadota</taxon>
        <taxon>Gammaproteobacteria</taxon>
        <taxon>Candidatus Berkiellales</taxon>
        <taxon>Candidatus Berkiellaceae</taxon>
        <taxon>Candidatus Berkiella</taxon>
    </lineage>
</organism>
<dbReference type="EMBL" id="LKAJ02000001">
    <property type="protein sequence ID" value="MCS5711166.1"/>
    <property type="molecule type" value="Genomic_DNA"/>
</dbReference>
<dbReference type="Gene3D" id="3.40.50.2000">
    <property type="entry name" value="Glycogen Phosphorylase B"/>
    <property type="match status" value="1"/>
</dbReference>
<reference evidence="12" key="1">
    <citation type="submission" date="2015-09" db="EMBL/GenBank/DDBJ databases">
        <title>Draft Genome Sequences of Two Novel Amoeba-resistant Intranuclear Bacteria, Candidatus Berkiella cookevillensis and Candidatus Berkiella aquae.</title>
        <authorList>
            <person name="Mehari Y.T."/>
            <person name="Arivett B.A."/>
            <person name="Farone A.L."/>
            <person name="Gunderson J.H."/>
            <person name="Farone M.B."/>
        </authorList>
    </citation>
    <scope>NUCLEOTIDE SEQUENCE [LARGE SCALE GENOMIC DNA]</scope>
    <source>
        <strain evidence="12">HT99</strain>
    </source>
</reference>
<evidence type="ECO:0000256" key="6">
    <source>
        <dbReference type="ARBA" id="ARBA00022556"/>
    </source>
</evidence>
<evidence type="ECO:0000256" key="8">
    <source>
        <dbReference type="ARBA" id="ARBA00022679"/>
    </source>
</evidence>
<comment type="function">
    <text evidence="1 11">Condensation of UDP-2,3-diacylglucosamine and 2,3-diacylglucosamine-1-phosphate to form lipid A disaccharide, a precursor of lipid A, a phosphorylated glycolipid that anchors the lipopolysaccharide to the outer membrane of the cell.</text>
</comment>
<evidence type="ECO:0000313" key="14">
    <source>
        <dbReference type="Proteomes" id="UP000051497"/>
    </source>
</evidence>
<dbReference type="AlphaFoldDB" id="A0A0Q9YW84"/>
<proteinExistence type="inferred from homology"/>
<evidence type="ECO:0000256" key="10">
    <source>
        <dbReference type="ARBA" id="ARBA00048975"/>
    </source>
</evidence>
<evidence type="ECO:0000256" key="2">
    <source>
        <dbReference type="ARBA" id="ARBA00007868"/>
    </source>
</evidence>
<reference evidence="13" key="2">
    <citation type="journal article" date="2016" name="Genome Announc.">
        <title>Draft Genome Sequences of Two Novel Amoeba-Resistant Intranuclear Bacteria, 'Candidatus Berkiella cookevillensis' and 'Candidatus Berkiella aquae'.</title>
        <authorList>
            <person name="Mehari Y.T."/>
            <person name="Arivett B.A."/>
            <person name="Farone A.L."/>
            <person name="Gunderson J.H."/>
            <person name="Farone M.B."/>
        </authorList>
    </citation>
    <scope>NUCLEOTIDE SEQUENCE</scope>
    <source>
        <strain evidence="13">HT99</strain>
    </source>
</reference>
<dbReference type="Proteomes" id="UP000051497">
    <property type="component" value="Unassembled WGS sequence"/>
</dbReference>
<keyword evidence="14" id="KW-1185">Reference proteome</keyword>
<dbReference type="GO" id="GO:0005543">
    <property type="term" value="F:phospholipid binding"/>
    <property type="evidence" value="ECO:0007669"/>
    <property type="project" value="TreeGrafter"/>
</dbReference>
<dbReference type="SUPFAM" id="SSF53756">
    <property type="entry name" value="UDP-Glycosyltransferase/glycogen phosphorylase"/>
    <property type="match status" value="1"/>
</dbReference>
<sequence length="385" mass="43208">MEAKEESFRFGLVAGEESGDILGADLILALKKIYPQATFIGIGGARMIAAGMESLYPLERLSVMGFIEPLKRLPELLKIRSHLKKYFIQQPPAVFIGIDAPDFNLSLEHSLKKQGIRTVHYVSPTVWAWRKGRIHKIKKAINRMLCLFPFETQIYQTHLVPNTCVGHPLADVIPLHFSQAQARSQLDLAQDKKIVALLPGSRRQELVYLAKDFIETARWLKKKITDIEFISPSANENTQAQFQEYLQAYDDITIKLYQGNARTVMAAADVVLTVSGTASLEAMLVKRPTIVAYKMSKWGFALAKRLIKVPYIALPNLLAGKLLMKEFIQDEVKPAAMGSAILEYLQNPELSKEVSQHFLTLHQSLRKNAGLTAANAIVDVIKENR</sequence>
<dbReference type="NCBIfam" id="TIGR00215">
    <property type="entry name" value="lpxB"/>
    <property type="match status" value="1"/>
</dbReference>
<protein>
    <recommendedName>
        <fullName evidence="4 11">Lipid-A-disaccharide synthase</fullName>
        <ecNumber evidence="3 11">2.4.1.182</ecNumber>
    </recommendedName>
</protein>
<name>A0A0Q9YW84_9GAMM</name>
<comment type="similarity">
    <text evidence="2 11">Belongs to the LpxB family.</text>
</comment>
<keyword evidence="6 11" id="KW-0441">Lipid A biosynthesis</keyword>
<gene>
    <name evidence="11 12" type="primary">lpxB</name>
    <name evidence="13" type="ORF">HT99x_006955</name>
    <name evidence="12" type="ORF">HT99x_01722</name>
</gene>
<evidence type="ECO:0000313" key="13">
    <source>
        <dbReference type="EMBL" id="MCS5711166.1"/>
    </source>
</evidence>
<evidence type="ECO:0000256" key="7">
    <source>
        <dbReference type="ARBA" id="ARBA00022676"/>
    </source>
</evidence>
<dbReference type="InterPro" id="IPR003835">
    <property type="entry name" value="Glyco_trans_19"/>
</dbReference>
<evidence type="ECO:0000256" key="11">
    <source>
        <dbReference type="HAMAP-Rule" id="MF_00392"/>
    </source>
</evidence>
<evidence type="ECO:0000313" key="12">
    <source>
        <dbReference type="EMBL" id="KRG21166.1"/>
    </source>
</evidence>
<evidence type="ECO:0000256" key="3">
    <source>
        <dbReference type="ARBA" id="ARBA00012687"/>
    </source>
</evidence>
<dbReference type="GO" id="GO:0008915">
    <property type="term" value="F:lipid-A-disaccharide synthase activity"/>
    <property type="evidence" value="ECO:0007669"/>
    <property type="project" value="UniProtKB-UniRule"/>
</dbReference>
<dbReference type="PANTHER" id="PTHR30372:SF4">
    <property type="entry name" value="LIPID-A-DISACCHARIDE SYNTHASE, MITOCHONDRIAL-RELATED"/>
    <property type="match status" value="1"/>
</dbReference>
<dbReference type="OrthoDB" id="9801642at2"/>
<reference evidence="13" key="3">
    <citation type="submission" date="2021-06" db="EMBL/GenBank/DDBJ databases">
        <title>Genomic Description and Analysis of Intracellular Bacteria, Candidatus Berkiella cookevillensis and Candidatus Berkiella aquae.</title>
        <authorList>
            <person name="Kidane D.T."/>
            <person name="Mehari Y.T."/>
            <person name="Rice F.C."/>
            <person name="Arivett B.A."/>
            <person name="Farone A.L."/>
            <person name="Berk S.G."/>
            <person name="Farone M.B."/>
        </authorList>
    </citation>
    <scope>NUCLEOTIDE SEQUENCE</scope>
    <source>
        <strain evidence="13">HT99</strain>
    </source>
</reference>
<evidence type="ECO:0000256" key="4">
    <source>
        <dbReference type="ARBA" id="ARBA00020902"/>
    </source>
</evidence>
<dbReference type="HAMAP" id="MF_00392">
    <property type="entry name" value="LpxB"/>
    <property type="match status" value="1"/>
</dbReference>
<keyword evidence="5 11" id="KW-0444">Lipid biosynthesis</keyword>
<comment type="pathway">
    <text evidence="11">Bacterial outer membrane biogenesis; LPS lipid A biosynthesis.</text>
</comment>
<keyword evidence="7 11" id="KW-0328">Glycosyltransferase</keyword>
<dbReference type="EMBL" id="LKAJ01000006">
    <property type="protein sequence ID" value="KRG21166.1"/>
    <property type="molecule type" value="Genomic_DNA"/>
</dbReference>
<evidence type="ECO:0000256" key="9">
    <source>
        <dbReference type="ARBA" id="ARBA00023098"/>
    </source>
</evidence>
<keyword evidence="8 11" id="KW-0808">Transferase</keyword>
<dbReference type="Pfam" id="PF02684">
    <property type="entry name" value="LpxB"/>
    <property type="match status" value="1"/>
</dbReference>
<dbReference type="PANTHER" id="PTHR30372">
    <property type="entry name" value="LIPID-A-DISACCHARIDE SYNTHASE"/>
    <property type="match status" value="1"/>
</dbReference>
<accession>A0A0Q9YW84</accession>